<protein>
    <submittedName>
        <fullName evidence="1">Uncharacterized protein</fullName>
    </submittedName>
</protein>
<gene>
    <name evidence="1" type="ORF">CEXT_485511</name>
</gene>
<organism evidence="1 2">
    <name type="scientific">Caerostris extrusa</name>
    <name type="common">Bark spider</name>
    <name type="synonym">Caerostris bankana</name>
    <dbReference type="NCBI Taxonomy" id="172846"/>
    <lineage>
        <taxon>Eukaryota</taxon>
        <taxon>Metazoa</taxon>
        <taxon>Ecdysozoa</taxon>
        <taxon>Arthropoda</taxon>
        <taxon>Chelicerata</taxon>
        <taxon>Arachnida</taxon>
        <taxon>Araneae</taxon>
        <taxon>Araneomorphae</taxon>
        <taxon>Entelegynae</taxon>
        <taxon>Araneoidea</taxon>
        <taxon>Araneidae</taxon>
        <taxon>Caerostris</taxon>
    </lineage>
</organism>
<dbReference type="AlphaFoldDB" id="A0AAV4VHW1"/>
<accession>A0AAV4VHW1</accession>
<dbReference type="Proteomes" id="UP001054945">
    <property type="component" value="Unassembled WGS sequence"/>
</dbReference>
<evidence type="ECO:0000313" key="1">
    <source>
        <dbReference type="EMBL" id="GIY69698.1"/>
    </source>
</evidence>
<proteinExistence type="predicted"/>
<reference evidence="1 2" key="1">
    <citation type="submission" date="2021-06" db="EMBL/GenBank/DDBJ databases">
        <title>Caerostris extrusa draft genome.</title>
        <authorList>
            <person name="Kono N."/>
            <person name="Arakawa K."/>
        </authorList>
    </citation>
    <scope>NUCLEOTIDE SEQUENCE [LARGE SCALE GENOMIC DNA]</scope>
</reference>
<comment type="caution">
    <text evidence="1">The sequence shown here is derived from an EMBL/GenBank/DDBJ whole genome shotgun (WGS) entry which is preliminary data.</text>
</comment>
<evidence type="ECO:0000313" key="2">
    <source>
        <dbReference type="Proteomes" id="UP001054945"/>
    </source>
</evidence>
<sequence length="89" mass="10163">MDKDYLPSSKKIDKSQQVRFAVFDLQKEVIRGRFDVSLPSTRPASNLNRETHKTQSNLLVMQNYRSQSPPKSTPSFCKMTVAKRLTMAG</sequence>
<dbReference type="EMBL" id="BPLR01014573">
    <property type="protein sequence ID" value="GIY69698.1"/>
    <property type="molecule type" value="Genomic_DNA"/>
</dbReference>
<keyword evidence="2" id="KW-1185">Reference proteome</keyword>
<name>A0AAV4VHW1_CAEEX</name>